<feature type="domain" description="N-acetyltransferase" evidence="3">
    <location>
        <begin position="4"/>
        <end position="145"/>
    </location>
</feature>
<dbReference type="KEGG" id="atm:ANT_07460"/>
<dbReference type="AlphaFoldDB" id="E8N2H4"/>
<evidence type="ECO:0000259" key="3">
    <source>
        <dbReference type="PROSITE" id="PS51186"/>
    </source>
</evidence>
<proteinExistence type="predicted"/>
<dbReference type="RefSeq" id="WP_013559173.1">
    <property type="nucleotide sequence ID" value="NC_014960.1"/>
</dbReference>
<dbReference type="InParanoid" id="E8N2H4"/>
<dbReference type="OrthoDB" id="3216107at2"/>
<evidence type="ECO:0000256" key="2">
    <source>
        <dbReference type="ARBA" id="ARBA00023315"/>
    </source>
</evidence>
<dbReference type="InterPro" id="IPR016181">
    <property type="entry name" value="Acyl_CoA_acyltransferase"/>
</dbReference>
<evidence type="ECO:0000256" key="1">
    <source>
        <dbReference type="ARBA" id="ARBA00022679"/>
    </source>
</evidence>
<dbReference type="EC" id="2.3.1.-" evidence="4"/>
<organism evidence="4 5">
    <name type="scientific">Anaerolinea thermophila (strain DSM 14523 / JCM 11388 / NBRC 100420 / UNI-1)</name>
    <dbReference type="NCBI Taxonomy" id="926569"/>
    <lineage>
        <taxon>Bacteria</taxon>
        <taxon>Bacillati</taxon>
        <taxon>Chloroflexota</taxon>
        <taxon>Anaerolineae</taxon>
        <taxon>Anaerolineales</taxon>
        <taxon>Anaerolineaceae</taxon>
        <taxon>Anaerolinea</taxon>
    </lineage>
</organism>
<keyword evidence="5" id="KW-1185">Reference proteome</keyword>
<dbReference type="GO" id="GO:0016747">
    <property type="term" value="F:acyltransferase activity, transferring groups other than amino-acyl groups"/>
    <property type="evidence" value="ECO:0007669"/>
    <property type="project" value="InterPro"/>
</dbReference>
<dbReference type="Pfam" id="PF00583">
    <property type="entry name" value="Acetyltransf_1"/>
    <property type="match status" value="1"/>
</dbReference>
<gene>
    <name evidence="4" type="ordered locus">ANT_07460</name>
</gene>
<dbReference type="SUPFAM" id="SSF55729">
    <property type="entry name" value="Acyl-CoA N-acyltransferases (Nat)"/>
    <property type="match status" value="1"/>
</dbReference>
<evidence type="ECO:0000313" key="5">
    <source>
        <dbReference type="Proteomes" id="UP000008922"/>
    </source>
</evidence>
<dbReference type="InterPro" id="IPR050832">
    <property type="entry name" value="Bact_Acetyltransf"/>
</dbReference>
<accession>E8N2H4</accession>
<dbReference type="Gene3D" id="3.40.630.30">
    <property type="match status" value="1"/>
</dbReference>
<evidence type="ECO:0000313" key="4">
    <source>
        <dbReference type="EMBL" id="BAJ62780.1"/>
    </source>
</evidence>
<keyword evidence="2 4" id="KW-0012">Acyltransferase</keyword>
<dbReference type="Proteomes" id="UP000008922">
    <property type="component" value="Chromosome"/>
</dbReference>
<keyword evidence="1 4" id="KW-0808">Transferase</keyword>
<dbReference type="STRING" id="926569.ANT_07460"/>
<dbReference type="HOGENOM" id="CLU_013985_34_3_0"/>
<dbReference type="EMBL" id="AP012029">
    <property type="protein sequence ID" value="BAJ62780.1"/>
    <property type="molecule type" value="Genomic_DNA"/>
</dbReference>
<dbReference type="PROSITE" id="PS51186">
    <property type="entry name" value="GNAT"/>
    <property type="match status" value="1"/>
</dbReference>
<dbReference type="eggNOG" id="COG0456">
    <property type="taxonomic scope" value="Bacteria"/>
</dbReference>
<name>E8N2H4_ANATU</name>
<dbReference type="PANTHER" id="PTHR43877">
    <property type="entry name" value="AMINOALKYLPHOSPHONATE N-ACETYLTRANSFERASE-RELATED-RELATED"/>
    <property type="match status" value="1"/>
</dbReference>
<dbReference type="InterPro" id="IPR000182">
    <property type="entry name" value="GNAT_dom"/>
</dbReference>
<sequence>MPIDVVKNVTDELLEAMQRLMPQLNPGHPIPDRQALERIVHSEASTLLVSRDESGRITGMLTLVVFHTPSGTHAWIEDVVVDSVSRGQGIGEALTRKAIEMAQALGADSVNLTSRPAREAANRLYQRVGFQLRQTNVYRYSLPRK</sequence>
<reference evidence="4 5" key="1">
    <citation type="submission" date="2010-12" db="EMBL/GenBank/DDBJ databases">
        <title>Whole genome sequence of Anaerolinea thermophila UNI-1.</title>
        <authorList>
            <person name="Narita-Yamada S."/>
            <person name="Kishi E."/>
            <person name="Watanabe Y."/>
            <person name="Takasaki K."/>
            <person name="Ankai A."/>
            <person name="Oguchi A."/>
            <person name="Fukui S."/>
            <person name="Takahashi M."/>
            <person name="Yashiro I."/>
            <person name="Hosoyama A."/>
            <person name="Sekiguchi Y."/>
            <person name="Hanada S."/>
            <person name="Fujita N."/>
        </authorList>
    </citation>
    <scope>NUCLEOTIDE SEQUENCE [LARGE SCALE GENOMIC DNA]</scope>
    <source>
        <strain evidence="5">DSM 14523 / JCM 11388 / NBRC 100420 / UNI-1</strain>
    </source>
</reference>
<dbReference type="CDD" id="cd04301">
    <property type="entry name" value="NAT_SF"/>
    <property type="match status" value="1"/>
</dbReference>
<protein>
    <submittedName>
        <fullName evidence="4">Acetyltransferase</fullName>
        <ecNumber evidence="4">2.3.1.-</ecNumber>
    </submittedName>
</protein>